<keyword evidence="1" id="KW-1133">Transmembrane helix</keyword>
<name>A0A0X8G4B8_9FLAO</name>
<dbReference type="InterPro" id="IPR011990">
    <property type="entry name" value="TPR-like_helical_dom_sf"/>
</dbReference>
<keyword evidence="1" id="KW-0472">Membrane</keyword>
<accession>A0A0X8G4B8</accession>
<reference evidence="3" key="1">
    <citation type="submission" date="2015-12" db="EMBL/GenBank/DDBJ databases">
        <title>Complete genome sequence of Lutibacter profundus strain LP1.</title>
        <authorList>
            <person name="Wissuwa J."/>
            <person name="Le Moine Bauer S."/>
            <person name="Stokke R."/>
            <person name="Dahle H."/>
            <person name="Steen I.H."/>
        </authorList>
    </citation>
    <scope>NUCLEOTIDE SEQUENCE [LARGE SCALE GENOMIC DNA]</scope>
    <source>
        <strain evidence="3">LP1</strain>
    </source>
</reference>
<proteinExistence type="predicted"/>
<dbReference type="PATRIC" id="fig|1622118.3.peg.112"/>
<sequence>MATYKKTGSKAKKKHASVEDKSTTAEVFNTLDETASKSEKWVIKNQKTIFIVLSLIVVLILSYLPYQKYIKAPKEKEAANELAFPKVYFEEANKSLVAVDSLLNLGLNGADGKYGFIDIANEYKGTKAGNIANYYAGISYLKLKKYKEAIDYLEKYTSEDELLAPIAKGAIGDAFSDIDQPEDALDYYLKAANLRDNNFSTPLFLFKAGNTAMDLEQYSKALELFNRIKSDYPTSDEAKNIDIYISKATYASKK</sequence>
<keyword evidence="3" id="KW-1185">Reference proteome</keyword>
<keyword evidence="1" id="KW-0812">Transmembrane</keyword>
<dbReference type="STRING" id="1622118.Lupro_00545"/>
<evidence type="ECO:0000256" key="1">
    <source>
        <dbReference type="SAM" id="Phobius"/>
    </source>
</evidence>
<dbReference type="SMART" id="SM00028">
    <property type="entry name" value="TPR"/>
    <property type="match status" value="3"/>
</dbReference>
<protein>
    <submittedName>
        <fullName evidence="2">Uncharacterized protein</fullName>
    </submittedName>
</protein>
<dbReference type="RefSeq" id="WP_068205559.1">
    <property type="nucleotide sequence ID" value="NZ_CP013355.1"/>
</dbReference>
<reference evidence="2 3" key="2">
    <citation type="journal article" date="2016" name="Int. J. Syst. Evol. Microbiol.">
        <title>Lutibacter profundi sp. nov., isolated from a deep-sea hydrothermal system on the Arctic Mid-Ocean Ridge and emended description of the genus Lutibacter.</title>
        <authorList>
            <person name="Le Moine Bauer S."/>
            <person name="Roalkvam I."/>
            <person name="Steen I.H."/>
            <person name="Dahle H."/>
        </authorList>
    </citation>
    <scope>NUCLEOTIDE SEQUENCE [LARGE SCALE GENOMIC DNA]</scope>
    <source>
        <strain evidence="2 3">LP1</strain>
    </source>
</reference>
<gene>
    <name evidence="2" type="ORF">Lupro_00545</name>
</gene>
<dbReference type="InterPro" id="IPR019734">
    <property type="entry name" value="TPR_rpt"/>
</dbReference>
<dbReference type="OrthoDB" id="9808622at2"/>
<organism evidence="2 3">
    <name type="scientific">Lutibacter profundi</name>
    <dbReference type="NCBI Taxonomy" id="1622118"/>
    <lineage>
        <taxon>Bacteria</taxon>
        <taxon>Pseudomonadati</taxon>
        <taxon>Bacteroidota</taxon>
        <taxon>Flavobacteriia</taxon>
        <taxon>Flavobacteriales</taxon>
        <taxon>Flavobacteriaceae</taxon>
        <taxon>Lutibacter</taxon>
    </lineage>
</organism>
<dbReference type="KEGG" id="lut:Lupro_00545"/>
<feature type="transmembrane region" description="Helical" evidence="1">
    <location>
        <begin position="48"/>
        <end position="66"/>
    </location>
</feature>
<dbReference type="Pfam" id="PF13174">
    <property type="entry name" value="TPR_6"/>
    <property type="match status" value="2"/>
</dbReference>
<evidence type="ECO:0000313" key="2">
    <source>
        <dbReference type="EMBL" id="AMC09841.1"/>
    </source>
</evidence>
<dbReference type="AlphaFoldDB" id="A0A0X8G4B8"/>
<dbReference type="Proteomes" id="UP000059672">
    <property type="component" value="Chromosome"/>
</dbReference>
<dbReference type="Gene3D" id="1.25.40.10">
    <property type="entry name" value="Tetratricopeptide repeat domain"/>
    <property type="match status" value="2"/>
</dbReference>
<dbReference type="EMBL" id="CP013355">
    <property type="protein sequence ID" value="AMC09841.1"/>
    <property type="molecule type" value="Genomic_DNA"/>
</dbReference>
<dbReference type="SUPFAM" id="SSF48452">
    <property type="entry name" value="TPR-like"/>
    <property type="match status" value="1"/>
</dbReference>
<evidence type="ECO:0000313" key="3">
    <source>
        <dbReference type="Proteomes" id="UP000059672"/>
    </source>
</evidence>